<evidence type="ECO:0000313" key="1">
    <source>
        <dbReference type="EMBL" id="KAI3724153.1"/>
    </source>
</evidence>
<gene>
    <name evidence="1" type="ORF">L2E82_35921</name>
</gene>
<keyword evidence="2" id="KW-1185">Reference proteome</keyword>
<protein>
    <submittedName>
        <fullName evidence="1">Uncharacterized protein</fullName>
    </submittedName>
</protein>
<organism evidence="1 2">
    <name type="scientific">Cichorium intybus</name>
    <name type="common">Chicory</name>
    <dbReference type="NCBI Taxonomy" id="13427"/>
    <lineage>
        <taxon>Eukaryota</taxon>
        <taxon>Viridiplantae</taxon>
        <taxon>Streptophyta</taxon>
        <taxon>Embryophyta</taxon>
        <taxon>Tracheophyta</taxon>
        <taxon>Spermatophyta</taxon>
        <taxon>Magnoliopsida</taxon>
        <taxon>eudicotyledons</taxon>
        <taxon>Gunneridae</taxon>
        <taxon>Pentapetalae</taxon>
        <taxon>asterids</taxon>
        <taxon>campanulids</taxon>
        <taxon>Asterales</taxon>
        <taxon>Asteraceae</taxon>
        <taxon>Cichorioideae</taxon>
        <taxon>Cichorieae</taxon>
        <taxon>Cichoriinae</taxon>
        <taxon>Cichorium</taxon>
    </lineage>
</organism>
<accession>A0ACB9BQ39</accession>
<comment type="caution">
    <text evidence="1">The sequence shown here is derived from an EMBL/GenBank/DDBJ whole genome shotgun (WGS) entry which is preliminary data.</text>
</comment>
<sequence length="435" mass="50348">MVWGAPTQNGNPPPRQQPTISKPQQSQPLHLLYQSTIFKPQPAFQTLSQQTQYVQPQQPPPQQYQYQEVDHGYDEEDEGWIPPQQQQQQWNRGRGPPRRMQQPQGQAGYNNDHYNAIANANTPRNTNKNIFRLRLFPFTLKDKAKYWFTSLQSNSITTWEQLKAKFLQEFYPASKTTEIRRAIQDFWQKPREAFHEAWDRLKELMCSCPHHDIPKWKPVSTAAAVGADTDWKKEVKKEISELNKKFDRPYNQGSQNFNNQRQNNYQGQSSNQPRQFQPANNGNSNGSSSSNNNNNKGAANNNNAPGSQEDMTAKMYEMFNATQQQSQANAKAIANMERQIGQMAEDQRKRDNNRLPSTTKINPNHTQWAGKEHVNAVEAEWRKVTVEDLLGYEDEVEVEGKGENEEEVKAKEEKDKDEEKIQVEKETKIKEDKEA</sequence>
<proteinExistence type="predicted"/>
<dbReference type="Proteomes" id="UP001055811">
    <property type="component" value="Linkage Group LG06"/>
</dbReference>
<evidence type="ECO:0000313" key="2">
    <source>
        <dbReference type="Proteomes" id="UP001055811"/>
    </source>
</evidence>
<name>A0ACB9BQ39_CICIN</name>
<reference evidence="1 2" key="2">
    <citation type="journal article" date="2022" name="Mol. Ecol. Resour.">
        <title>The genomes of chicory, endive, great burdock and yacon provide insights into Asteraceae paleo-polyploidization history and plant inulin production.</title>
        <authorList>
            <person name="Fan W."/>
            <person name="Wang S."/>
            <person name="Wang H."/>
            <person name="Wang A."/>
            <person name="Jiang F."/>
            <person name="Liu H."/>
            <person name="Zhao H."/>
            <person name="Xu D."/>
            <person name="Zhang Y."/>
        </authorList>
    </citation>
    <scope>NUCLEOTIDE SEQUENCE [LARGE SCALE GENOMIC DNA]</scope>
    <source>
        <strain evidence="2">cv. Punajuju</strain>
        <tissue evidence="1">Leaves</tissue>
    </source>
</reference>
<reference evidence="2" key="1">
    <citation type="journal article" date="2022" name="Mol. Ecol. Resour.">
        <title>The genomes of chicory, endive, great burdock and yacon provide insights into Asteraceae palaeo-polyploidization history and plant inulin production.</title>
        <authorList>
            <person name="Fan W."/>
            <person name="Wang S."/>
            <person name="Wang H."/>
            <person name="Wang A."/>
            <person name="Jiang F."/>
            <person name="Liu H."/>
            <person name="Zhao H."/>
            <person name="Xu D."/>
            <person name="Zhang Y."/>
        </authorList>
    </citation>
    <scope>NUCLEOTIDE SEQUENCE [LARGE SCALE GENOMIC DNA]</scope>
    <source>
        <strain evidence="2">cv. Punajuju</strain>
    </source>
</reference>
<dbReference type="EMBL" id="CM042014">
    <property type="protein sequence ID" value="KAI3724153.1"/>
    <property type="molecule type" value="Genomic_DNA"/>
</dbReference>